<dbReference type="PANTHER" id="PTHR13633:SF3">
    <property type="entry name" value="MITOCHONDRIAL TRANSCRIPTION RESCUE FACTOR 1"/>
    <property type="match status" value="1"/>
</dbReference>
<organism evidence="3 4">
    <name type="scientific">Potamilus streckersoni</name>
    <dbReference type="NCBI Taxonomy" id="2493646"/>
    <lineage>
        <taxon>Eukaryota</taxon>
        <taxon>Metazoa</taxon>
        <taxon>Spiralia</taxon>
        <taxon>Lophotrochozoa</taxon>
        <taxon>Mollusca</taxon>
        <taxon>Bivalvia</taxon>
        <taxon>Autobranchia</taxon>
        <taxon>Heteroconchia</taxon>
        <taxon>Palaeoheterodonta</taxon>
        <taxon>Unionida</taxon>
        <taxon>Unionoidea</taxon>
        <taxon>Unionidae</taxon>
        <taxon>Ambleminae</taxon>
        <taxon>Lampsilini</taxon>
        <taxon>Potamilus</taxon>
    </lineage>
</organism>
<evidence type="ECO:0000313" key="3">
    <source>
        <dbReference type="EMBL" id="KAK3596614.1"/>
    </source>
</evidence>
<accession>A0AAE0SRV4</accession>
<dbReference type="GO" id="GO:1903108">
    <property type="term" value="P:regulation of mitochondrial transcription"/>
    <property type="evidence" value="ECO:0007669"/>
    <property type="project" value="TreeGrafter"/>
</dbReference>
<protein>
    <recommendedName>
        <fullName evidence="2">Mitochondrial transcription rescue factor 1 C-terminal domain-containing protein</fullName>
    </recommendedName>
</protein>
<evidence type="ECO:0000256" key="1">
    <source>
        <dbReference type="SAM" id="MobiDB-lite"/>
    </source>
</evidence>
<dbReference type="PANTHER" id="PTHR13633">
    <property type="entry name" value="MITOCHONDRIAL TRANSCRIPTION RESCUE FACTOR 1"/>
    <property type="match status" value="1"/>
</dbReference>
<reference evidence="3" key="3">
    <citation type="submission" date="2023-05" db="EMBL/GenBank/DDBJ databases">
        <authorList>
            <person name="Smith C.H."/>
        </authorList>
    </citation>
    <scope>NUCLEOTIDE SEQUENCE</scope>
    <source>
        <strain evidence="3">CHS0354</strain>
        <tissue evidence="3">Mantle</tissue>
    </source>
</reference>
<dbReference type="GO" id="GO:0003723">
    <property type="term" value="F:RNA binding"/>
    <property type="evidence" value="ECO:0007669"/>
    <property type="project" value="TreeGrafter"/>
</dbReference>
<dbReference type="Pfam" id="PF25818">
    <property type="entry name" value="MTRES1_C"/>
    <property type="match status" value="1"/>
</dbReference>
<feature type="region of interest" description="Disordered" evidence="1">
    <location>
        <begin position="129"/>
        <end position="151"/>
    </location>
</feature>
<name>A0AAE0SRV4_9BIVA</name>
<dbReference type="EMBL" id="JAEAOA010002094">
    <property type="protein sequence ID" value="KAK3596614.1"/>
    <property type="molecule type" value="Genomic_DNA"/>
</dbReference>
<dbReference type="InterPro" id="IPR057896">
    <property type="entry name" value="MTRES1_C"/>
</dbReference>
<feature type="domain" description="Mitochondrial transcription rescue factor 1 C-terminal" evidence="2">
    <location>
        <begin position="169"/>
        <end position="263"/>
    </location>
</feature>
<comment type="caution">
    <text evidence="3">The sequence shown here is derived from an EMBL/GenBank/DDBJ whole genome shotgun (WGS) entry which is preliminary data.</text>
</comment>
<sequence>MGYQSNILKLIVQQASKFTCIFRPHVDMVLSPVAVSSVADIGHLHEQHSHAGRLPFIYTDIVSNFNESQISYLQRYRHQNKYVCKSCQISFHRKFHVLLPREIETMQKFGSARFESLVINRRYKSKSKQKKDKVVEEEDSESEEEEETDEEIDNMVFEEDYDAPMNYKQIKVNVKSLRADSILGSGLNIPRNKLDEYFYQSSLRLNSVKLLKKSKQVDEGDFLDLVVEKTDNILKVKRVRLMKILKNTTSTGRRQVIIRAWRGVFEIANPDKGKVHEEETDQSK</sequence>
<reference evidence="3" key="1">
    <citation type="journal article" date="2021" name="Genome Biol. Evol.">
        <title>A High-Quality Reference Genome for a Parasitic Bivalve with Doubly Uniparental Inheritance (Bivalvia: Unionida).</title>
        <authorList>
            <person name="Smith C.H."/>
        </authorList>
    </citation>
    <scope>NUCLEOTIDE SEQUENCE</scope>
    <source>
        <strain evidence="3">CHS0354</strain>
    </source>
</reference>
<gene>
    <name evidence="3" type="ORF">CHS0354_035894</name>
</gene>
<dbReference type="AlphaFoldDB" id="A0AAE0SRV4"/>
<evidence type="ECO:0000259" key="2">
    <source>
        <dbReference type="Pfam" id="PF25818"/>
    </source>
</evidence>
<reference evidence="3" key="2">
    <citation type="journal article" date="2021" name="Genome Biol. Evol.">
        <title>Developing a high-quality reference genome for a parasitic bivalve with doubly uniparental inheritance (Bivalvia: Unionida).</title>
        <authorList>
            <person name="Smith C.H."/>
        </authorList>
    </citation>
    <scope>NUCLEOTIDE SEQUENCE</scope>
    <source>
        <strain evidence="3">CHS0354</strain>
        <tissue evidence="3">Mantle</tissue>
    </source>
</reference>
<dbReference type="Proteomes" id="UP001195483">
    <property type="component" value="Unassembled WGS sequence"/>
</dbReference>
<keyword evidence="4" id="KW-1185">Reference proteome</keyword>
<dbReference type="GO" id="GO:0005739">
    <property type="term" value="C:mitochondrion"/>
    <property type="evidence" value="ECO:0007669"/>
    <property type="project" value="TreeGrafter"/>
</dbReference>
<feature type="compositionally biased region" description="Acidic residues" evidence="1">
    <location>
        <begin position="135"/>
        <end position="151"/>
    </location>
</feature>
<proteinExistence type="predicted"/>
<evidence type="ECO:0000313" key="4">
    <source>
        <dbReference type="Proteomes" id="UP001195483"/>
    </source>
</evidence>